<dbReference type="Pfam" id="PF09608">
    <property type="entry name" value="Alph_Pro_TM"/>
    <property type="match status" value="1"/>
</dbReference>
<dbReference type="RefSeq" id="WP_099622871.1">
    <property type="nucleotide sequence ID" value="NZ_CP024201.1"/>
</dbReference>
<feature type="transmembrane region" description="Helical" evidence="1">
    <location>
        <begin position="228"/>
        <end position="246"/>
    </location>
</feature>
<keyword evidence="1" id="KW-0472">Membrane</keyword>
<dbReference type="Proteomes" id="UP000228945">
    <property type="component" value="Chromosome"/>
</dbReference>
<evidence type="ECO:0000313" key="2">
    <source>
        <dbReference type="EMBL" id="ATQ43622.1"/>
    </source>
</evidence>
<gene>
    <name evidence="2" type="ORF">CSW64_15060</name>
</gene>
<dbReference type="KEGG" id="cmb:CSW64_15060"/>
<dbReference type="AlphaFoldDB" id="A0A2D2B037"/>
<dbReference type="OrthoDB" id="9815212at2"/>
<reference evidence="2 3" key="1">
    <citation type="submission" date="2017-10" db="EMBL/GenBank/DDBJ databases">
        <title>Genome sequence of Caulobacter mirabilis FWC38.</title>
        <authorList>
            <person name="Fiebig A."/>
            <person name="Crosson S."/>
        </authorList>
    </citation>
    <scope>NUCLEOTIDE SEQUENCE [LARGE SCALE GENOMIC DNA]</scope>
    <source>
        <strain evidence="2 3">FWC 38</strain>
    </source>
</reference>
<evidence type="ECO:0000256" key="1">
    <source>
        <dbReference type="SAM" id="Phobius"/>
    </source>
</evidence>
<name>A0A2D2B037_9CAUL</name>
<organism evidence="2 3">
    <name type="scientific">Caulobacter mirabilis</name>
    <dbReference type="NCBI Taxonomy" id="69666"/>
    <lineage>
        <taxon>Bacteria</taxon>
        <taxon>Pseudomonadati</taxon>
        <taxon>Pseudomonadota</taxon>
        <taxon>Alphaproteobacteria</taxon>
        <taxon>Caulobacterales</taxon>
        <taxon>Caulobacteraceae</taxon>
        <taxon>Caulobacter</taxon>
    </lineage>
</organism>
<keyword evidence="1" id="KW-0812">Transmembrane</keyword>
<protein>
    <recommendedName>
        <fullName evidence="4">TIGR02186 family protein</fullName>
    </recommendedName>
</protein>
<dbReference type="InterPro" id="IPR019088">
    <property type="entry name" value="CHP02186-rel_TM"/>
</dbReference>
<keyword evidence="1" id="KW-1133">Transmembrane helix</keyword>
<keyword evidence="3" id="KW-1185">Reference proteome</keyword>
<evidence type="ECO:0000313" key="3">
    <source>
        <dbReference type="Proteomes" id="UP000228945"/>
    </source>
</evidence>
<proteinExistence type="predicted"/>
<dbReference type="EMBL" id="CP024201">
    <property type="protein sequence ID" value="ATQ43622.1"/>
    <property type="molecule type" value="Genomic_DNA"/>
</dbReference>
<evidence type="ECO:0008006" key="4">
    <source>
        <dbReference type="Google" id="ProtNLM"/>
    </source>
</evidence>
<accession>A0A2D2B037</accession>
<sequence length="252" mass="27540">MTVAPPEPPAAVAAVLTETQVKVSSGFRGARISVYGAVFDPAQRPSDVVVVVRGPEQPVRIARKVRAAGLWLNSRPVVFHGAPGFYRAASTRPLTDIARFGVLRRQGLGLDHLAIAAPAERRIETRYGIKDMVVSSLGPDYHEWRGAVIRLKQQAGLYSADPGGVRFVDQGLFQAEFDLPADAPTGEYRAEIILFQDGQLISVRERPLVVEKVGLERALYLFAHQRPWLYGLASAFIALAAGWAAARAFRRS</sequence>